<dbReference type="InterPro" id="IPR002656">
    <property type="entry name" value="Acyl_transf_3_dom"/>
</dbReference>
<keyword evidence="2" id="KW-1133">Transmembrane helix</keyword>
<dbReference type="EMBL" id="WUBL01000065">
    <property type="protein sequence ID" value="KAF2967590.1"/>
    <property type="molecule type" value="Genomic_DNA"/>
</dbReference>
<dbReference type="PANTHER" id="PTHR36927:SF4">
    <property type="entry name" value="BLR5718 PROTEIN"/>
    <property type="match status" value="1"/>
</dbReference>
<gene>
    <name evidence="4" type="ORF">GQX73_g5992</name>
</gene>
<feature type="domain" description="Acyltransferase 3" evidence="3">
    <location>
        <begin position="14"/>
        <end position="399"/>
    </location>
</feature>
<evidence type="ECO:0000313" key="5">
    <source>
        <dbReference type="Proteomes" id="UP000481858"/>
    </source>
</evidence>
<dbReference type="InterPro" id="IPR050623">
    <property type="entry name" value="Glucan_succinyl_AcylTrfase"/>
</dbReference>
<feature type="transmembrane region" description="Helical" evidence="2">
    <location>
        <begin position="299"/>
        <end position="329"/>
    </location>
</feature>
<feature type="transmembrane region" description="Helical" evidence="2">
    <location>
        <begin position="21"/>
        <end position="37"/>
    </location>
</feature>
<dbReference type="AlphaFoldDB" id="A0A7C8MNQ8"/>
<evidence type="ECO:0000256" key="2">
    <source>
        <dbReference type="SAM" id="Phobius"/>
    </source>
</evidence>
<feature type="compositionally biased region" description="Polar residues" evidence="1">
    <location>
        <begin position="183"/>
        <end position="200"/>
    </location>
</feature>
<feature type="compositionally biased region" description="Basic and acidic residues" evidence="1">
    <location>
        <begin position="169"/>
        <end position="182"/>
    </location>
</feature>
<feature type="region of interest" description="Disordered" evidence="1">
    <location>
        <begin position="169"/>
        <end position="200"/>
    </location>
</feature>
<feature type="transmembrane region" description="Helical" evidence="2">
    <location>
        <begin position="57"/>
        <end position="75"/>
    </location>
</feature>
<feature type="transmembrane region" description="Helical" evidence="2">
    <location>
        <begin position="392"/>
        <end position="415"/>
    </location>
</feature>
<dbReference type="Proteomes" id="UP000481858">
    <property type="component" value="Unassembled WGS sequence"/>
</dbReference>
<accession>A0A7C8MNQ8</accession>
<dbReference type="InParanoid" id="A0A7C8MNQ8"/>
<sequence>MTGTSNNIITLRRHDLDNLKTFLAGLVVLHHTTIPYGGSPESYLRSVVVHGSSPALLAFKSMNQSFFMGTFFWISGRMTAHSLGKLAPVSFIGRKLLHLGVPTAFYTLFIIPAVRAVALPSWDLTTIRQDVLRYWASLGGVTGNSWYTATLLVLDVLAALAVMTRPLSRDLSSDGKSRDRKTTAASSPTVYSRYNSGSENNGQLAFPPAPLVEKWAWLPVALTSFLIRTQLPGFPGGRAWTPLNLHLSFLPQYVYAYVMGYRSFHDGRSRIYGPFDHGDVSGEDAHHHTSHRGAPSLSLGASIAVSAGTLACIVVPAAVLELAVGGGISKDSLVPAVLEQVSGGWNVSALLYSVWNEFSFVTITPALMAYFQQNYSQRIESWWWKPRYSYAVFLGHNVVSMAVAVAAESVCRGLLSTSSWARSFFLSRVWNMTGPSVLTVVVGSAQVFSSFVVGKFLVEYVPGLNRII</sequence>
<evidence type="ECO:0000256" key="1">
    <source>
        <dbReference type="SAM" id="MobiDB-lite"/>
    </source>
</evidence>
<keyword evidence="2" id="KW-0472">Membrane</keyword>
<dbReference type="GO" id="GO:0016747">
    <property type="term" value="F:acyltransferase activity, transferring groups other than amino-acyl groups"/>
    <property type="evidence" value="ECO:0007669"/>
    <property type="project" value="InterPro"/>
</dbReference>
<dbReference type="OrthoDB" id="4141464at2759"/>
<protein>
    <recommendedName>
        <fullName evidence="3">Acyltransferase 3 domain-containing protein</fullName>
    </recommendedName>
</protein>
<organism evidence="4 5">
    <name type="scientific">Xylaria multiplex</name>
    <dbReference type="NCBI Taxonomy" id="323545"/>
    <lineage>
        <taxon>Eukaryota</taxon>
        <taxon>Fungi</taxon>
        <taxon>Dikarya</taxon>
        <taxon>Ascomycota</taxon>
        <taxon>Pezizomycotina</taxon>
        <taxon>Sordariomycetes</taxon>
        <taxon>Xylariomycetidae</taxon>
        <taxon>Xylariales</taxon>
        <taxon>Xylariaceae</taxon>
        <taxon>Xylaria</taxon>
    </lineage>
</organism>
<feature type="transmembrane region" description="Helical" evidence="2">
    <location>
        <begin position="96"/>
        <end position="118"/>
    </location>
</feature>
<proteinExistence type="predicted"/>
<dbReference type="Pfam" id="PF01757">
    <property type="entry name" value="Acyl_transf_3"/>
    <property type="match status" value="1"/>
</dbReference>
<reference evidence="4 5" key="1">
    <citation type="submission" date="2019-12" db="EMBL/GenBank/DDBJ databases">
        <title>Draft genome sequence of the ascomycete Xylaria multiplex DSM 110363.</title>
        <authorList>
            <person name="Buettner E."/>
            <person name="Kellner H."/>
        </authorList>
    </citation>
    <scope>NUCLEOTIDE SEQUENCE [LARGE SCALE GENOMIC DNA]</scope>
    <source>
        <strain evidence="4 5">DSM 110363</strain>
    </source>
</reference>
<feature type="transmembrane region" description="Helical" evidence="2">
    <location>
        <begin position="145"/>
        <end position="163"/>
    </location>
</feature>
<feature type="transmembrane region" description="Helical" evidence="2">
    <location>
        <begin position="349"/>
        <end position="371"/>
    </location>
</feature>
<keyword evidence="2" id="KW-0812">Transmembrane</keyword>
<evidence type="ECO:0000259" key="3">
    <source>
        <dbReference type="Pfam" id="PF01757"/>
    </source>
</evidence>
<keyword evidence="5" id="KW-1185">Reference proteome</keyword>
<dbReference type="PANTHER" id="PTHR36927">
    <property type="entry name" value="BLR4337 PROTEIN"/>
    <property type="match status" value="1"/>
</dbReference>
<evidence type="ECO:0000313" key="4">
    <source>
        <dbReference type="EMBL" id="KAF2967590.1"/>
    </source>
</evidence>
<name>A0A7C8MNQ8_9PEZI</name>
<feature type="transmembrane region" description="Helical" evidence="2">
    <location>
        <begin position="435"/>
        <end position="458"/>
    </location>
</feature>
<comment type="caution">
    <text evidence="4">The sequence shown here is derived from an EMBL/GenBank/DDBJ whole genome shotgun (WGS) entry which is preliminary data.</text>
</comment>